<name>A0ABP1S895_9HEXA</name>
<gene>
    <name evidence="5" type="ORF">ODALV1_LOCUS31006</name>
</gene>
<dbReference type="EMBL" id="CAXLJM020000164">
    <property type="protein sequence ID" value="CAL8147012.1"/>
    <property type="molecule type" value="Genomic_DNA"/>
</dbReference>
<evidence type="ECO:0000313" key="5">
    <source>
        <dbReference type="EMBL" id="CAL8147012.1"/>
    </source>
</evidence>
<organism evidence="5 6">
    <name type="scientific">Orchesella dallaii</name>
    <dbReference type="NCBI Taxonomy" id="48710"/>
    <lineage>
        <taxon>Eukaryota</taxon>
        <taxon>Metazoa</taxon>
        <taxon>Ecdysozoa</taxon>
        <taxon>Arthropoda</taxon>
        <taxon>Hexapoda</taxon>
        <taxon>Collembola</taxon>
        <taxon>Entomobryomorpha</taxon>
        <taxon>Entomobryoidea</taxon>
        <taxon>Orchesellidae</taxon>
        <taxon>Orchesellinae</taxon>
        <taxon>Orchesella</taxon>
    </lineage>
</organism>
<comment type="caution">
    <text evidence="5">The sequence shown here is derived from an EMBL/GenBank/DDBJ whole genome shotgun (WGS) entry which is preliminary data.</text>
</comment>
<evidence type="ECO:0000256" key="1">
    <source>
        <dbReference type="ARBA" id="ARBA00022737"/>
    </source>
</evidence>
<dbReference type="CDD" id="cd00041">
    <property type="entry name" value="CUB"/>
    <property type="match status" value="2"/>
</dbReference>
<feature type="domain" description="CUB" evidence="4">
    <location>
        <begin position="68"/>
        <end position="174"/>
    </location>
</feature>
<comment type="caution">
    <text evidence="3">Lacks conserved residue(s) required for the propagation of feature annotation.</text>
</comment>
<dbReference type="Proteomes" id="UP001642540">
    <property type="component" value="Unassembled WGS sequence"/>
</dbReference>
<dbReference type="Gene3D" id="2.60.120.290">
    <property type="entry name" value="Spermadhesin, CUB domain"/>
    <property type="match status" value="2"/>
</dbReference>
<dbReference type="SMART" id="SM00042">
    <property type="entry name" value="CUB"/>
    <property type="match status" value="2"/>
</dbReference>
<dbReference type="Pfam" id="PF00431">
    <property type="entry name" value="CUB"/>
    <property type="match status" value="2"/>
</dbReference>
<accession>A0ABP1S895</accession>
<proteinExistence type="predicted"/>
<dbReference type="SUPFAM" id="SSF49854">
    <property type="entry name" value="Spermadhesin, CUB domain"/>
    <property type="match status" value="2"/>
</dbReference>
<dbReference type="PANTHER" id="PTHR24251">
    <property type="entry name" value="OVOCHYMASE-RELATED"/>
    <property type="match status" value="1"/>
</dbReference>
<keyword evidence="1" id="KW-0677">Repeat</keyword>
<protein>
    <recommendedName>
        <fullName evidence="4">CUB domain-containing protein</fullName>
    </recommendedName>
</protein>
<dbReference type="PROSITE" id="PS01180">
    <property type="entry name" value="CUB"/>
    <property type="match status" value="2"/>
</dbReference>
<keyword evidence="2" id="KW-1015">Disulfide bond</keyword>
<evidence type="ECO:0000256" key="2">
    <source>
        <dbReference type="ARBA" id="ARBA00023157"/>
    </source>
</evidence>
<dbReference type="InterPro" id="IPR035914">
    <property type="entry name" value="Sperma_CUB_dom_sf"/>
</dbReference>
<evidence type="ECO:0000259" key="4">
    <source>
        <dbReference type="PROSITE" id="PS01180"/>
    </source>
</evidence>
<evidence type="ECO:0000313" key="6">
    <source>
        <dbReference type="Proteomes" id="UP001642540"/>
    </source>
</evidence>
<dbReference type="InterPro" id="IPR000859">
    <property type="entry name" value="CUB_dom"/>
</dbReference>
<evidence type="ECO:0000256" key="3">
    <source>
        <dbReference type="PROSITE-ProRule" id="PRU00059"/>
    </source>
</evidence>
<reference evidence="5 6" key="1">
    <citation type="submission" date="2024-08" db="EMBL/GenBank/DDBJ databases">
        <authorList>
            <person name="Cucini C."/>
            <person name="Frati F."/>
        </authorList>
    </citation>
    <scope>NUCLEOTIDE SEQUENCE [LARGE SCALE GENOMIC DNA]</scope>
</reference>
<keyword evidence="6" id="KW-1185">Reference proteome</keyword>
<feature type="domain" description="CUB" evidence="4">
    <location>
        <begin position="326"/>
        <end position="433"/>
    </location>
</feature>
<sequence length="598" mass="66994">MKKRQAQISAILSLLKTIEKNKSVRPVKRTIVTGSRARVTFTSDESIRGKGFRLRYKRVTVLPVDETCGGVIVEQSGVLNYKLGREYFNNEQCAWLLHSPNTTSITLGLFWDGFANQRDYLEVSTIDAETGSMYKYAHIGKNSTLTIKESMVVIAFKSDSSTRGMGFSLVYSSSGTISDPEYQYNLCHISDRSGEIEYPNLVCESVGSGKKEIFVVARSLNFLAVEESLWVTKLNWESGVFKKANGTCEYGEVSIYFAPESSDWSVIERFPKDNVTSLCSDYVTVTAKELSVSSMFLVIYKPGVQSKNLLKDESTSFRLTYETDVCGGVYVGSSGVIMHQFNDRYRNNEECVWLIEVPLAESIRFELEGGKFEACCDYITVSSIQPFTGVESTEIVISPANRMTSMKGPVAIITFSSDGSWHGYGFRLHFRMEKQMSEEPAFIYQLFHQKPQLQTEFVYNAESNQVAIAAFSAGINLGKRIQVDITAFVSQLNESCYSDSLLIYDVSGRNGRAVVLTKAFTFTDVEFRQSQNETYAFPQSCVSRREIQLQAYKNNKHGQNVSISRSVQTGSSFLAIYSSVNVTDNLSNRGFALTSQIK</sequence>